<dbReference type="PANTHER" id="PTHR22926">
    <property type="entry name" value="PHOSPHO-N-ACETYLMURAMOYL-PENTAPEPTIDE-TRANSFERASE"/>
    <property type="match status" value="1"/>
</dbReference>
<evidence type="ECO:0000313" key="10">
    <source>
        <dbReference type="EMBL" id="HIU24144.1"/>
    </source>
</evidence>
<feature type="transmembrane region" description="Helical" evidence="9">
    <location>
        <begin position="250"/>
        <end position="268"/>
    </location>
</feature>
<evidence type="ECO:0000256" key="1">
    <source>
        <dbReference type="ARBA" id="ARBA00004651"/>
    </source>
</evidence>
<feature type="transmembrane region" description="Helical" evidence="9">
    <location>
        <begin position="88"/>
        <end position="106"/>
    </location>
</feature>
<feature type="transmembrane region" description="Helical" evidence="9">
    <location>
        <begin position="177"/>
        <end position="195"/>
    </location>
</feature>
<keyword evidence="7" id="KW-0479">Metal-binding</keyword>
<evidence type="ECO:0000256" key="5">
    <source>
        <dbReference type="ARBA" id="ARBA00022989"/>
    </source>
</evidence>
<keyword evidence="3 10" id="KW-0808">Transferase</keyword>
<feature type="binding site" evidence="7">
    <location>
        <position position="229"/>
    </location>
    <ligand>
        <name>Mg(2+)</name>
        <dbReference type="ChEBI" id="CHEBI:18420"/>
    </ligand>
</feature>
<dbReference type="PANTHER" id="PTHR22926:SF3">
    <property type="entry name" value="UNDECAPRENYL-PHOSPHATE ALPHA-N-ACETYLGLUCOSAMINYL 1-PHOSPHATE TRANSFERASE"/>
    <property type="match status" value="1"/>
</dbReference>
<keyword evidence="4 9" id="KW-0812">Transmembrane</keyword>
<keyword evidence="2" id="KW-1003">Cell membrane</keyword>
<dbReference type="GO" id="GO:0009103">
    <property type="term" value="P:lipopolysaccharide biosynthetic process"/>
    <property type="evidence" value="ECO:0007669"/>
    <property type="project" value="TreeGrafter"/>
</dbReference>
<dbReference type="GO" id="GO:0044038">
    <property type="term" value="P:cell wall macromolecule biosynthetic process"/>
    <property type="evidence" value="ECO:0007669"/>
    <property type="project" value="TreeGrafter"/>
</dbReference>
<feature type="transmembrane region" description="Helical" evidence="9">
    <location>
        <begin position="201"/>
        <end position="218"/>
    </location>
</feature>
<sequence length="432" mass="46859">MLKAHPFICLFFTALLVVVLITPLVRKLAWKVGAVDYPNKRRINRKPIPRMGGVGVFCALIVSLLLMVVGARYFGWPPVLIPSAGMPVNYYVLAVGVTIAFLTGVIDDIYHLKPLPKLAGQIIAASVAAASGLVVGNIVNPFAGGEIMLGWVAYPVTVIYLVAYMNIINLIDGLDGLSSGIACIASITMFVLAFNAGHPDAASLSIALAGATLGFLFYNFHPASIFLGDSGSLLIGFVMGVVSLLNVTRVAGLTTIIIPLLVAGIPIIDTGSAIIRRMRAHVSVGQADRGHIHHRLIQEGFDQRGAVLLIYAWTAFLCLGSFIMTQVEVWPRTLIFCVLIVASSAFAAKLHLFEPVLRHHYDPDTGHDELIGPDDPAFEEETRRAEQAAEEHREHIVNELLHHRANNHMDEVAAQEDTDKQSVEHTDDSSKQ</sequence>
<evidence type="ECO:0000256" key="9">
    <source>
        <dbReference type="SAM" id="Phobius"/>
    </source>
</evidence>
<keyword evidence="5 9" id="KW-1133">Transmembrane helix</keyword>
<dbReference type="InterPro" id="IPR018480">
    <property type="entry name" value="PNAcMuramoyl-5peptid_Trfase_CS"/>
</dbReference>
<dbReference type="GO" id="GO:0016780">
    <property type="term" value="F:phosphotransferase activity, for other substituted phosphate groups"/>
    <property type="evidence" value="ECO:0007669"/>
    <property type="project" value="InterPro"/>
</dbReference>
<keyword evidence="6 9" id="KW-0472">Membrane</keyword>
<proteinExistence type="predicted"/>
<evidence type="ECO:0000256" key="2">
    <source>
        <dbReference type="ARBA" id="ARBA00022475"/>
    </source>
</evidence>
<dbReference type="EMBL" id="DVMQ01000014">
    <property type="protein sequence ID" value="HIU24144.1"/>
    <property type="molecule type" value="Genomic_DNA"/>
</dbReference>
<accession>A0A9D1L419</accession>
<dbReference type="InterPro" id="IPR000715">
    <property type="entry name" value="Glycosyl_transferase_4"/>
</dbReference>
<dbReference type="PROSITE" id="PS01348">
    <property type="entry name" value="MRAY_2"/>
    <property type="match status" value="1"/>
</dbReference>
<evidence type="ECO:0000256" key="6">
    <source>
        <dbReference type="ARBA" id="ARBA00023136"/>
    </source>
</evidence>
<dbReference type="AlphaFoldDB" id="A0A9D1L419"/>
<reference evidence="10" key="2">
    <citation type="journal article" date="2021" name="PeerJ">
        <title>Extensive microbial diversity within the chicken gut microbiome revealed by metagenomics and culture.</title>
        <authorList>
            <person name="Gilroy R."/>
            <person name="Ravi A."/>
            <person name="Getino M."/>
            <person name="Pursley I."/>
            <person name="Horton D.L."/>
            <person name="Alikhan N.F."/>
            <person name="Baker D."/>
            <person name="Gharbi K."/>
            <person name="Hall N."/>
            <person name="Watson M."/>
            <person name="Adriaenssens E.M."/>
            <person name="Foster-Nyarko E."/>
            <person name="Jarju S."/>
            <person name="Secka A."/>
            <person name="Antonio M."/>
            <person name="Oren A."/>
            <person name="Chaudhuri R.R."/>
            <person name="La Ragione R."/>
            <person name="Hildebrand F."/>
            <person name="Pallen M.J."/>
        </authorList>
    </citation>
    <scope>NUCLEOTIDE SEQUENCE</scope>
    <source>
        <strain evidence="10">ChiHjej12B11-29160</strain>
    </source>
</reference>
<feature type="binding site" evidence="7">
    <location>
        <position position="169"/>
    </location>
    <ligand>
        <name>Mg(2+)</name>
        <dbReference type="ChEBI" id="CHEBI:18420"/>
    </ligand>
</feature>
<organism evidence="10 11">
    <name type="scientific">Candidatus Coprovicinus avistercoris</name>
    <dbReference type="NCBI Taxonomy" id="2840754"/>
    <lineage>
        <taxon>Bacteria</taxon>
        <taxon>Bacillati</taxon>
        <taxon>Actinomycetota</taxon>
        <taxon>Coriobacteriia</taxon>
        <taxon>Coriobacteriales</taxon>
        <taxon>Coriobacteriaceae</taxon>
        <taxon>Coriobacteriaceae incertae sedis</taxon>
        <taxon>Candidatus Coprovicinus</taxon>
    </lineage>
</organism>
<evidence type="ECO:0000256" key="3">
    <source>
        <dbReference type="ARBA" id="ARBA00022679"/>
    </source>
</evidence>
<gene>
    <name evidence="10" type="ORF">IAD17_04420</name>
</gene>
<dbReference type="GO" id="GO:0005886">
    <property type="term" value="C:plasma membrane"/>
    <property type="evidence" value="ECO:0007669"/>
    <property type="project" value="UniProtKB-SubCell"/>
</dbReference>
<keyword evidence="7" id="KW-0460">Magnesium</keyword>
<dbReference type="Proteomes" id="UP000824078">
    <property type="component" value="Unassembled WGS sequence"/>
</dbReference>
<name>A0A9D1L419_9ACTN</name>
<feature type="transmembrane region" description="Helical" evidence="9">
    <location>
        <begin position="151"/>
        <end position="170"/>
    </location>
</feature>
<dbReference type="Pfam" id="PF00953">
    <property type="entry name" value="Glycos_transf_4"/>
    <property type="match status" value="1"/>
</dbReference>
<comment type="caution">
    <text evidence="10">The sequence shown here is derived from an EMBL/GenBank/DDBJ whole genome shotgun (WGS) entry which is preliminary data.</text>
</comment>
<reference evidence="10" key="1">
    <citation type="submission" date="2020-10" db="EMBL/GenBank/DDBJ databases">
        <authorList>
            <person name="Gilroy R."/>
        </authorList>
    </citation>
    <scope>NUCLEOTIDE SEQUENCE</scope>
    <source>
        <strain evidence="10">ChiHjej12B11-29160</strain>
    </source>
</reference>
<dbReference type="CDD" id="cd06853">
    <property type="entry name" value="GT_WecA_like"/>
    <property type="match status" value="1"/>
</dbReference>
<evidence type="ECO:0000256" key="8">
    <source>
        <dbReference type="SAM" id="MobiDB-lite"/>
    </source>
</evidence>
<feature type="transmembrane region" description="Helical" evidence="9">
    <location>
        <begin position="305"/>
        <end position="323"/>
    </location>
</feature>
<feature type="transmembrane region" description="Helical" evidence="9">
    <location>
        <begin position="225"/>
        <end position="244"/>
    </location>
</feature>
<comment type="cofactor">
    <cofactor evidence="7">
        <name>Mg(2+)</name>
        <dbReference type="ChEBI" id="CHEBI:18420"/>
    </cofactor>
</comment>
<dbReference type="GO" id="GO:0071555">
    <property type="term" value="P:cell wall organization"/>
    <property type="evidence" value="ECO:0007669"/>
    <property type="project" value="TreeGrafter"/>
</dbReference>
<protein>
    <submittedName>
        <fullName evidence="10">Undecaprenyl/decaprenyl-phosphate alpha-N-acetylglucosaminyl 1-phosphate transferase</fullName>
    </submittedName>
</protein>
<feature type="region of interest" description="Disordered" evidence="8">
    <location>
        <begin position="407"/>
        <end position="432"/>
    </location>
</feature>
<feature type="transmembrane region" description="Helical" evidence="9">
    <location>
        <begin position="6"/>
        <end position="30"/>
    </location>
</feature>
<dbReference type="GO" id="GO:0046872">
    <property type="term" value="F:metal ion binding"/>
    <property type="evidence" value="ECO:0007669"/>
    <property type="project" value="UniProtKB-KW"/>
</dbReference>
<comment type="subcellular location">
    <subcellularLocation>
        <location evidence="1">Cell membrane</location>
        <topology evidence="1">Multi-pass membrane protein</topology>
    </subcellularLocation>
</comment>
<feature type="transmembrane region" description="Helical" evidence="9">
    <location>
        <begin position="118"/>
        <end position="139"/>
    </location>
</feature>
<evidence type="ECO:0000256" key="4">
    <source>
        <dbReference type="ARBA" id="ARBA00022692"/>
    </source>
</evidence>
<evidence type="ECO:0000256" key="7">
    <source>
        <dbReference type="PIRSR" id="PIRSR600715-1"/>
    </source>
</evidence>
<evidence type="ECO:0000313" key="11">
    <source>
        <dbReference type="Proteomes" id="UP000824078"/>
    </source>
</evidence>
<feature type="transmembrane region" description="Helical" evidence="9">
    <location>
        <begin position="51"/>
        <end position="76"/>
    </location>
</feature>
<feature type="transmembrane region" description="Helical" evidence="9">
    <location>
        <begin position="329"/>
        <end position="348"/>
    </location>
</feature>